<accession>A0AAW1N2X9</accession>
<keyword evidence="2" id="KW-1185">Reference proteome</keyword>
<dbReference type="EMBL" id="JASPKY010000008">
    <property type="protein sequence ID" value="KAK9754290.1"/>
    <property type="molecule type" value="Genomic_DNA"/>
</dbReference>
<evidence type="ECO:0000313" key="1">
    <source>
        <dbReference type="EMBL" id="KAK9754290.1"/>
    </source>
</evidence>
<dbReference type="Proteomes" id="UP001458880">
    <property type="component" value="Unassembled WGS sequence"/>
</dbReference>
<evidence type="ECO:0000313" key="2">
    <source>
        <dbReference type="Proteomes" id="UP001458880"/>
    </source>
</evidence>
<gene>
    <name evidence="1" type="ORF">QE152_g1323</name>
</gene>
<name>A0AAW1N2X9_POPJA</name>
<protein>
    <submittedName>
        <fullName evidence="1">Uncharacterized protein</fullName>
    </submittedName>
</protein>
<comment type="caution">
    <text evidence="1">The sequence shown here is derived from an EMBL/GenBank/DDBJ whole genome shotgun (WGS) entry which is preliminary data.</text>
</comment>
<proteinExistence type="predicted"/>
<sequence length="93" mass="10164">MRGNSMCNNNVNGMEKILMLTKRLANGFVLFLTEKSLQRRWTKSMKILKRPSGGVLAGKRDTTSSLKKFIGENASADVSPAQACSASKGFPKL</sequence>
<reference evidence="1 2" key="1">
    <citation type="journal article" date="2024" name="BMC Genomics">
        <title>De novo assembly and annotation of Popillia japonica's genome with initial clues to its potential as an invasive pest.</title>
        <authorList>
            <person name="Cucini C."/>
            <person name="Boschi S."/>
            <person name="Funari R."/>
            <person name="Cardaioli E."/>
            <person name="Iannotti N."/>
            <person name="Marturano G."/>
            <person name="Paoli F."/>
            <person name="Bruttini M."/>
            <person name="Carapelli A."/>
            <person name="Frati F."/>
            <person name="Nardi F."/>
        </authorList>
    </citation>
    <scope>NUCLEOTIDE SEQUENCE [LARGE SCALE GENOMIC DNA]</scope>
    <source>
        <strain evidence="1">DMR45628</strain>
    </source>
</reference>
<organism evidence="1 2">
    <name type="scientific">Popillia japonica</name>
    <name type="common">Japanese beetle</name>
    <dbReference type="NCBI Taxonomy" id="7064"/>
    <lineage>
        <taxon>Eukaryota</taxon>
        <taxon>Metazoa</taxon>
        <taxon>Ecdysozoa</taxon>
        <taxon>Arthropoda</taxon>
        <taxon>Hexapoda</taxon>
        <taxon>Insecta</taxon>
        <taxon>Pterygota</taxon>
        <taxon>Neoptera</taxon>
        <taxon>Endopterygota</taxon>
        <taxon>Coleoptera</taxon>
        <taxon>Polyphaga</taxon>
        <taxon>Scarabaeiformia</taxon>
        <taxon>Scarabaeidae</taxon>
        <taxon>Rutelinae</taxon>
        <taxon>Popillia</taxon>
    </lineage>
</organism>
<dbReference type="AlphaFoldDB" id="A0AAW1N2X9"/>